<sequence length="537" mass="61366">MNLRSYQQSIFDKVINSSDDDLVQLDTGAGKTPIIAKLAEYYEHAAIICHRNILIKQASEKLAMCGLEHRIIGANSTKKICARNNVAKVGRHFINPAASIYLVSIDTINSRIKRGGKGLDDNTKIILIDEAHHVAEDNKWFYIADSLNVRCVGFTATPCRGDGQPMLKQYGGFFDKIIQAEGYEENGTERLIAEGYLAQYRCIYYKIEDREVIYDNGVDIEIWVGDADIEAGDRGAEIIDVARKYCKKKQTILIEPRIDNAIYSVDELAKAGYSSAVIHSKMPQYDIEKILDEFDNKNVQILVAVDMINEGFDVPDADVLIINRKVNSFGLYRQLCGRVLRPRENKQALIIDVCGHAVAQHGLPSDNVDWNKKQGEIRRRDLTICCYCDTFFKATLTHCPYCGEFNDLSMRHEGRGEGIELFFYTAKEVELERKKIAAREQQKLIEEQERKEAERARKEYFNFSPKFDDSLVGRRCAQLYCLLQTELRKQLTPEQYNNFYKNNDYVLQSESFYIKSMPRNFENNPAAVAAKIYGAHK</sequence>
<name>A5EUY3_DICNV</name>
<gene>
    <name evidence="4" type="ordered locus">DNO_0763</name>
</gene>
<evidence type="ECO:0000256" key="1">
    <source>
        <dbReference type="SAM" id="Coils"/>
    </source>
</evidence>
<dbReference type="SMART" id="SM00490">
    <property type="entry name" value="HELICc"/>
    <property type="match status" value="1"/>
</dbReference>
<dbReference type="STRING" id="246195.DNO_0763"/>
<dbReference type="InterPro" id="IPR001650">
    <property type="entry name" value="Helicase_C-like"/>
</dbReference>
<feature type="coiled-coil region" evidence="1">
    <location>
        <begin position="431"/>
        <end position="459"/>
    </location>
</feature>
<dbReference type="PANTHER" id="PTHR47396:SF1">
    <property type="entry name" value="ATP-DEPENDENT HELICASE IRC3-RELATED"/>
    <property type="match status" value="1"/>
</dbReference>
<accession>A5EUY3</accession>
<keyword evidence="4" id="KW-0347">Helicase</keyword>
<dbReference type="GO" id="GO:0016787">
    <property type="term" value="F:hydrolase activity"/>
    <property type="evidence" value="ECO:0007669"/>
    <property type="project" value="InterPro"/>
</dbReference>
<dbReference type="EMBL" id="CP000513">
    <property type="protein sequence ID" value="ABQ13103.1"/>
    <property type="molecule type" value="Genomic_DNA"/>
</dbReference>
<dbReference type="SMART" id="SM00487">
    <property type="entry name" value="DEXDc"/>
    <property type="match status" value="1"/>
</dbReference>
<dbReference type="GO" id="GO:0005524">
    <property type="term" value="F:ATP binding"/>
    <property type="evidence" value="ECO:0007669"/>
    <property type="project" value="InterPro"/>
</dbReference>
<dbReference type="RefSeq" id="WP_012031091.1">
    <property type="nucleotide sequence ID" value="NC_009446.1"/>
</dbReference>
<dbReference type="InterPro" id="IPR006935">
    <property type="entry name" value="Helicase/UvrB_N"/>
</dbReference>
<dbReference type="GO" id="GO:0004386">
    <property type="term" value="F:helicase activity"/>
    <property type="evidence" value="ECO:0007669"/>
    <property type="project" value="UniProtKB-KW"/>
</dbReference>
<dbReference type="GO" id="GO:0005829">
    <property type="term" value="C:cytosol"/>
    <property type="evidence" value="ECO:0007669"/>
    <property type="project" value="TreeGrafter"/>
</dbReference>
<protein>
    <submittedName>
        <fullName evidence="4">Helicase family protein</fullName>
    </submittedName>
</protein>
<reference evidence="4 5" key="1">
    <citation type="journal article" date="2007" name="Nat. Biotechnol.">
        <title>Genome sequence and identification of candidate vaccine antigens from the animal pathogen Dichelobacter nodosus.</title>
        <authorList>
            <person name="Myers G.S."/>
            <person name="Parker D."/>
            <person name="Al-Hasani K."/>
            <person name="Kennan R.M."/>
            <person name="Seemann T."/>
            <person name="Ren Q."/>
            <person name="Badger J.H."/>
            <person name="Selengut J.D."/>
            <person name="Deboy R.T."/>
            <person name="Tettelin H."/>
            <person name="Boyce J.D."/>
            <person name="McCarl V.P."/>
            <person name="Han X."/>
            <person name="Nelson W.C."/>
            <person name="Madupu R."/>
            <person name="Mohamoud Y."/>
            <person name="Holley T."/>
            <person name="Fedorova N."/>
            <person name="Khouri H."/>
            <person name="Bottomley S.P."/>
            <person name="Whittington R.J."/>
            <person name="Adler B."/>
            <person name="Songer J.G."/>
            <person name="Rood J.I."/>
            <person name="Paulsen I.T."/>
        </authorList>
    </citation>
    <scope>NUCLEOTIDE SEQUENCE [LARGE SCALE GENOMIC DNA]</scope>
    <source>
        <strain evidence="4 5">VCS1703A</strain>
    </source>
</reference>
<dbReference type="InterPro" id="IPR050742">
    <property type="entry name" value="Helicase_Restrict-Modif_Enz"/>
</dbReference>
<dbReference type="InterPro" id="IPR014001">
    <property type="entry name" value="Helicase_ATP-bd"/>
</dbReference>
<feature type="domain" description="Helicase C-terminal" evidence="3">
    <location>
        <begin position="240"/>
        <end position="383"/>
    </location>
</feature>
<keyword evidence="5" id="KW-1185">Reference proteome</keyword>
<proteinExistence type="predicted"/>
<organism evidence="4 5">
    <name type="scientific">Dichelobacter nodosus (strain VCS1703A)</name>
    <dbReference type="NCBI Taxonomy" id="246195"/>
    <lineage>
        <taxon>Bacteria</taxon>
        <taxon>Pseudomonadati</taxon>
        <taxon>Pseudomonadota</taxon>
        <taxon>Gammaproteobacteria</taxon>
        <taxon>Cardiobacteriales</taxon>
        <taxon>Cardiobacteriaceae</taxon>
        <taxon>Dichelobacter</taxon>
    </lineage>
</organism>
<dbReference type="Pfam" id="PF04851">
    <property type="entry name" value="ResIII"/>
    <property type="match status" value="1"/>
</dbReference>
<dbReference type="GO" id="GO:0003677">
    <property type="term" value="F:DNA binding"/>
    <property type="evidence" value="ECO:0007669"/>
    <property type="project" value="InterPro"/>
</dbReference>
<keyword evidence="4" id="KW-0547">Nucleotide-binding</keyword>
<evidence type="ECO:0000259" key="2">
    <source>
        <dbReference type="PROSITE" id="PS51192"/>
    </source>
</evidence>
<dbReference type="PANTHER" id="PTHR47396">
    <property type="entry name" value="TYPE I RESTRICTION ENZYME ECOKI R PROTEIN"/>
    <property type="match status" value="1"/>
</dbReference>
<dbReference type="KEGG" id="dno:DNO_0763"/>
<dbReference type="PROSITE" id="PS51194">
    <property type="entry name" value="HELICASE_CTER"/>
    <property type="match status" value="1"/>
</dbReference>
<evidence type="ECO:0000259" key="3">
    <source>
        <dbReference type="PROSITE" id="PS51194"/>
    </source>
</evidence>
<keyword evidence="4" id="KW-0067">ATP-binding</keyword>
<dbReference type="AlphaFoldDB" id="A5EUY3"/>
<evidence type="ECO:0000313" key="4">
    <source>
        <dbReference type="EMBL" id="ABQ13103.1"/>
    </source>
</evidence>
<dbReference type="Pfam" id="PF00271">
    <property type="entry name" value="Helicase_C"/>
    <property type="match status" value="1"/>
</dbReference>
<dbReference type="Proteomes" id="UP000000248">
    <property type="component" value="Chromosome"/>
</dbReference>
<keyword evidence="4" id="KW-0378">Hydrolase</keyword>
<dbReference type="eggNOG" id="COG1061">
    <property type="taxonomic scope" value="Bacteria"/>
</dbReference>
<dbReference type="HOGENOM" id="CLU_506925_0_0_6"/>
<keyword evidence="1" id="KW-0175">Coiled coil</keyword>
<dbReference type="SUPFAM" id="SSF52540">
    <property type="entry name" value="P-loop containing nucleoside triphosphate hydrolases"/>
    <property type="match status" value="1"/>
</dbReference>
<feature type="domain" description="Helicase ATP-binding" evidence="2">
    <location>
        <begin position="12"/>
        <end position="158"/>
    </location>
</feature>
<dbReference type="InterPro" id="IPR027417">
    <property type="entry name" value="P-loop_NTPase"/>
</dbReference>
<evidence type="ECO:0000313" key="5">
    <source>
        <dbReference type="Proteomes" id="UP000000248"/>
    </source>
</evidence>
<dbReference type="OrthoDB" id="9804086at2"/>
<dbReference type="Gene3D" id="3.40.50.300">
    <property type="entry name" value="P-loop containing nucleotide triphosphate hydrolases"/>
    <property type="match status" value="2"/>
</dbReference>
<dbReference type="PROSITE" id="PS51192">
    <property type="entry name" value="HELICASE_ATP_BIND_1"/>
    <property type="match status" value="1"/>
</dbReference>